<reference evidence="3 4" key="1">
    <citation type="submission" date="2016-12" db="EMBL/GenBank/DDBJ databases">
        <title>The genome of dimorphic prosthecate Glycocaulis alkaliphilus 6b-8t, isolated from crude oil dictates its adaptability in petroleum environments.</title>
        <authorList>
            <person name="Wu X.-L."/>
            <person name="Geng S."/>
        </authorList>
    </citation>
    <scope>NUCLEOTIDE SEQUENCE [LARGE SCALE GENOMIC DNA]</scope>
    <source>
        <strain evidence="3 4">6B-8</strain>
    </source>
</reference>
<evidence type="ECO:0000256" key="1">
    <source>
        <dbReference type="SAM" id="MobiDB-lite"/>
    </source>
</evidence>
<dbReference type="EMBL" id="CP018911">
    <property type="protein sequence ID" value="AZU02648.1"/>
    <property type="molecule type" value="Genomic_DNA"/>
</dbReference>
<dbReference type="InterPro" id="IPR008325">
    <property type="entry name" value="EipA-like"/>
</dbReference>
<feature type="signal peptide" evidence="2">
    <location>
        <begin position="1"/>
        <end position="28"/>
    </location>
</feature>
<dbReference type="PROSITE" id="PS51257">
    <property type="entry name" value="PROKAR_LIPOPROTEIN"/>
    <property type="match status" value="1"/>
</dbReference>
<protein>
    <recommendedName>
        <fullName evidence="5">DUF1134 domain-containing protein</fullName>
    </recommendedName>
</protein>
<accession>A0A3T0E664</accession>
<gene>
    <name evidence="3" type="ORF">X907_0098</name>
</gene>
<feature type="chain" id="PRO_5019551515" description="DUF1134 domain-containing protein" evidence="2">
    <location>
        <begin position="29"/>
        <end position="213"/>
    </location>
</feature>
<dbReference type="KEGG" id="gak:X907_0098"/>
<keyword evidence="4" id="KW-1185">Reference proteome</keyword>
<sequence>MRLSSLSSRPARLAAIAAAFGVVMGACATAPAGNAQAERPAGEQGSQPQTERETYNSTEIVEAVSDFFGVTAEAAGVLVERIFSDLGEPVGYIIGEEASGAVGVGLRYGQGDMVLRGETGTQRVYWQGPSVGFDAGGNASRVFTLIYNLDQPDRIYQRFPGVEGTAYFVAGMGVNYQRADYITLAPIRSGVGFRAGANVGYLAYSRRRNILPF</sequence>
<dbReference type="AlphaFoldDB" id="A0A3T0E664"/>
<dbReference type="Pfam" id="PF06577">
    <property type="entry name" value="EipA"/>
    <property type="match status" value="1"/>
</dbReference>
<proteinExistence type="predicted"/>
<keyword evidence="2" id="KW-0732">Signal</keyword>
<feature type="compositionally biased region" description="Polar residues" evidence="1">
    <location>
        <begin position="44"/>
        <end position="55"/>
    </location>
</feature>
<dbReference type="Proteomes" id="UP000286954">
    <property type="component" value="Chromosome"/>
</dbReference>
<organism evidence="3 4">
    <name type="scientific">Glycocaulis alkaliphilus</name>
    <dbReference type="NCBI Taxonomy" id="1434191"/>
    <lineage>
        <taxon>Bacteria</taxon>
        <taxon>Pseudomonadati</taxon>
        <taxon>Pseudomonadota</taxon>
        <taxon>Alphaproteobacteria</taxon>
        <taxon>Maricaulales</taxon>
        <taxon>Maricaulaceae</taxon>
        <taxon>Glycocaulis</taxon>
    </lineage>
</organism>
<dbReference type="RefSeq" id="WP_233352438.1">
    <property type="nucleotide sequence ID" value="NZ_BMFB01000004.1"/>
</dbReference>
<evidence type="ECO:0000313" key="3">
    <source>
        <dbReference type="EMBL" id="AZU02648.1"/>
    </source>
</evidence>
<name>A0A3T0E664_9PROT</name>
<feature type="region of interest" description="Disordered" evidence="1">
    <location>
        <begin position="33"/>
        <end position="55"/>
    </location>
</feature>
<evidence type="ECO:0008006" key="5">
    <source>
        <dbReference type="Google" id="ProtNLM"/>
    </source>
</evidence>
<evidence type="ECO:0000313" key="4">
    <source>
        <dbReference type="Proteomes" id="UP000286954"/>
    </source>
</evidence>
<evidence type="ECO:0000256" key="2">
    <source>
        <dbReference type="SAM" id="SignalP"/>
    </source>
</evidence>